<keyword evidence="10 16" id="KW-0472">Membrane</keyword>
<feature type="transmembrane region" description="Helical" evidence="16">
    <location>
        <begin position="111"/>
        <end position="130"/>
    </location>
</feature>
<feature type="transmembrane region" description="Helical" evidence="16">
    <location>
        <begin position="185"/>
        <end position="209"/>
    </location>
</feature>
<evidence type="ECO:0000256" key="7">
    <source>
        <dbReference type="ARBA" id="ARBA00022692"/>
    </source>
</evidence>
<dbReference type="SMART" id="SM00747">
    <property type="entry name" value="CFEM"/>
    <property type="match status" value="1"/>
</dbReference>
<comment type="similarity">
    <text evidence="13">Belongs to the SAT4 family.</text>
</comment>
<evidence type="ECO:0000256" key="15">
    <source>
        <dbReference type="SAM" id="MobiDB-lite"/>
    </source>
</evidence>
<evidence type="ECO:0000313" key="19">
    <source>
        <dbReference type="EMBL" id="RAR04922.1"/>
    </source>
</evidence>
<evidence type="ECO:0000256" key="5">
    <source>
        <dbReference type="ARBA" id="ARBA00022525"/>
    </source>
</evidence>
<gene>
    <name evidence="19" type="ORF">DDE83_007622</name>
</gene>
<dbReference type="Pfam" id="PF05730">
    <property type="entry name" value="CFEM"/>
    <property type="match status" value="1"/>
</dbReference>
<dbReference type="GO" id="GO:0098552">
    <property type="term" value="C:side of membrane"/>
    <property type="evidence" value="ECO:0007669"/>
    <property type="project" value="UniProtKB-KW"/>
</dbReference>
<feature type="transmembrane region" description="Helical" evidence="16">
    <location>
        <begin position="270"/>
        <end position="290"/>
    </location>
</feature>
<feature type="disulfide bond" evidence="14">
    <location>
        <begin position="42"/>
        <end position="82"/>
    </location>
</feature>
<dbReference type="PANTHER" id="PTHR33048:SF47">
    <property type="entry name" value="INTEGRAL MEMBRANE PROTEIN-RELATED"/>
    <property type="match status" value="1"/>
</dbReference>
<keyword evidence="14" id="KW-0349">Heme</keyword>
<keyword evidence="6" id="KW-0336">GPI-anchor</keyword>
<evidence type="ECO:0000256" key="4">
    <source>
        <dbReference type="ARBA" id="ARBA00010031"/>
    </source>
</evidence>
<feature type="domain" description="CFEM" evidence="18">
    <location>
        <begin position="14"/>
        <end position="122"/>
    </location>
</feature>
<keyword evidence="11 14" id="KW-1015">Disulfide bond</keyword>
<dbReference type="InterPro" id="IPR049326">
    <property type="entry name" value="Rhodopsin_dom_fungi"/>
</dbReference>
<feature type="transmembrane region" description="Helical" evidence="16">
    <location>
        <begin position="344"/>
        <end position="366"/>
    </location>
</feature>
<reference evidence="20" key="1">
    <citation type="submission" date="2018-05" db="EMBL/GenBank/DDBJ databases">
        <title>Draft genome sequence of Stemphylium lycopersici strain CIDEFI 213.</title>
        <authorList>
            <person name="Medina R."/>
            <person name="Franco M.E.E."/>
            <person name="Lucentini C.G."/>
            <person name="Saparrat M.C.N."/>
            <person name="Balatti P.A."/>
        </authorList>
    </citation>
    <scope>NUCLEOTIDE SEQUENCE [LARGE SCALE GENOMIC DNA]</scope>
    <source>
        <strain evidence="20">CIDEFI 213</strain>
    </source>
</reference>
<evidence type="ECO:0000256" key="14">
    <source>
        <dbReference type="PROSITE-ProRule" id="PRU01356"/>
    </source>
</evidence>
<evidence type="ECO:0000256" key="17">
    <source>
        <dbReference type="SAM" id="SignalP"/>
    </source>
</evidence>
<protein>
    <submittedName>
        <fullName evidence="19">Cfem domain-containing protein</fullName>
    </submittedName>
</protein>
<evidence type="ECO:0000256" key="6">
    <source>
        <dbReference type="ARBA" id="ARBA00022622"/>
    </source>
</evidence>
<feature type="transmembrane region" description="Helical" evidence="16">
    <location>
        <begin position="302"/>
        <end position="324"/>
    </location>
</feature>
<comment type="similarity">
    <text evidence="4">Belongs to the RBT5 family.</text>
</comment>
<evidence type="ECO:0000256" key="2">
    <source>
        <dbReference type="ARBA" id="ARBA00004589"/>
    </source>
</evidence>
<feature type="disulfide bond" evidence="14">
    <location>
        <begin position="46"/>
        <end position="77"/>
    </location>
</feature>
<feature type="region of interest" description="Disordered" evidence="15">
    <location>
        <begin position="378"/>
        <end position="398"/>
    </location>
</feature>
<comment type="subcellular location">
    <subcellularLocation>
        <location evidence="2">Membrane</location>
        <topology evidence="2">Lipid-anchor</topology>
        <topology evidence="2">GPI-anchor</topology>
    </subcellularLocation>
    <subcellularLocation>
        <location evidence="1">Membrane</location>
        <topology evidence="1">Multi-pass membrane protein</topology>
    </subcellularLocation>
    <subcellularLocation>
        <location evidence="3">Secreted</location>
    </subcellularLocation>
</comment>
<dbReference type="AlphaFoldDB" id="A0A364MWH3"/>
<dbReference type="InterPro" id="IPR008427">
    <property type="entry name" value="Extracellular_membr_CFEM_dom"/>
</dbReference>
<keyword evidence="14" id="KW-0479">Metal-binding</keyword>
<dbReference type="GO" id="GO:0005576">
    <property type="term" value="C:extracellular region"/>
    <property type="evidence" value="ECO:0007669"/>
    <property type="project" value="UniProtKB-SubCell"/>
</dbReference>
<dbReference type="STRING" id="183478.A0A364MWH3"/>
<feature type="transmembrane region" description="Helical" evidence="16">
    <location>
        <begin position="221"/>
        <end position="250"/>
    </location>
</feature>
<keyword evidence="20" id="KW-1185">Reference proteome</keyword>
<feature type="transmembrane region" description="Helical" evidence="16">
    <location>
        <begin position="142"/>
        <end position="165"/>
    </location>
</feature>
<dbReference type="PANTHER" id="PTHR33048">
    <property type="entry name" value="PTH11-LIKE INTEGRAL MEMBRANE PROTEIN (AFU_ORTHOLOGUE AFUA_5G11245)"/>
    <property type="match status" value="1"/>
</dbReference>
<dbReference type="EMBL" id="QGDH01000143">
    <property type="protein sequence ID" value="RAR04922.1"/>
    <property type="molecule type" value="Genomic_DNA"/>
</dbReference>
<feature type="disulfide bond" evidence="14">
    <location>
        <begin position="65"/>
        <end position="98"/>
    </location>
</feature>
<evidence type="ECO:0000256" key="12">
    <source>
        <dbReference type="ARBA" id="ARBA00023288"/>
    </source>
</evidence>
<evidence type="ECO:0000256" key="1">
    <source>
        <dbReference type="ARBA" id="ARBA00004141"/>
    </source>
</evidence>
<proteinExistence type="inferred from homology"/>
<feature type="compositionally biased region" description="Polar residues" evidence="15">
    <location>
        <begin position="492"/>
        <end position="505"/>
    </location>
</feature>
<evidence type="ECO:0000259" key="18">
    <source>
        <dbReference type="PROSITE" id="PS52012"/>
    </source>
</evidence>
<dbReference type="Pfam" id="PF20684">
    <property type="entry name" value="Fung_rhodopsin"/>
    <property type="match status" value="1"/>
</dbReference>
<evidence type="ECO:0000313" key="20">
    <source>
        <dbReference type="Proteomes" id="UP000249619"/>
    </source>
</evidence>
<feature type="chain" id="PRO_5016983192" evidence="17">
    <location>
        <begin position="26"/>
        <end position="505"/>
    </location>
</feature>
<evidence type="ECO:0000256" key="10">
    <source>
        <dbReference type="ARBA" id="ARBA00023136"/>
    </source>
</evidence>
<feature type="disulfide bond" evidence="14">
    <location>
        <begin position="56"/>
        <end position="63"/>
    </location>
</feature>
<sequence length="505" mass="56554">MLFMFPHRVFAFLLLISIFSFTTNAASIDDAALSALSQIPACALQCINEKLPAIGCTLLDIECQCTSKNSTKILQPCLEKQCSYNETFATLRAQASICDRPHDNRSTPIRIVAYVTGIIPIIVIVMRFASRYVGGNQLWWDDWLHLAAVILVIPLTASLFMNLKAGIGHHIWDLTYPRVVAIGKWTYIATILWGLELLLIKYSILCLYIRIFPNVWLKRAVWAFMAFTALFTLPLIFLAAFQCIPVRAIWDLQEQGTAKCIDYMAVLRLTVVYEIIAETILFSLPIPIVWKLQMETAKKIQLLFFFSLGIWQVFVIVMSIIRLPFLPGVVDTTDPTYTVTGTSITGFVSSGVAHVCAAVPTIRNLIRFCRNGFKMPTKASSGYAKDTRSYNSSSKRSYKSLEDKKNDFVTAQQRSKASSRDKKDPYRLSAIMETEIDGRVVELQEMDSSTHADALDDEGCVGEQSESGLTRRGDEGIPTIVRKSPSPGLEDSASQKSILHQHSYV</sequence>
<feature type="binding site" description="axial binding residue" evidence="14">
    <location>
        <position position="60"/>
    </location>
    <ligand>
        <name>heme</name>
        <dbReference type="ChEBI" id="CHEBI:30413"/>
    </ligand>
    <ligandPart>
        <name>Fe</name>
        <dbReference type="ChEBI" id="CHEBI:18248"/>
    </ligandPart>
</feature>
<feature type="signal peptide" evidence="17">
    <location>
        <begin position="1"/>
        <end position="25"/>
    </location>
</feature>
<keyword evidence="7 16" id="KW-0812">Transmembrane</keyword>
<dbReference type="PROSITE" id="PS52012">
    <property type="entry name" value="CFEM"/>
    <property type="match status" value="1"/>
</dbReference>
<dbReference type="GO" id="GO:0046872">
    <property type="term" value="F:metal ion binding"/>
    <property type="evidence" value="ECO:0007669"/>
    <property type="project" value="UniProtKB-UniRule"/>
</dbReference>
<name>A0A364MWH3_STELY</name>
<feature type="region of interest" description="Disordered" evidence="15">
    <location>
        <begin position="448"/>
        <end position="505"/>
    </location>
</feature>
<keyword evidence="6" id="KW-0325">Glycoprotein</keyword>
<evidence type="ECO:0000256" key="8">
    <source>
        <dbReference type="ARBA" id="ARBA00022729"/>
    </source>
</evidence>
<keyword evidence="14" id="KW-0408">Iron</keyword>
<keyword evidence="9 16" id="KW-1133">Transmembrane helix</keyword>
<evidence type="ECO:0000256" key="3">
    <source>
        <dbReference type="ARBA" id="ARBA00004613"/>
    </source>
</evidence>
<keyword evidence="12" id="KW-0449">Lipoprotein</keyword>
<evidence type="ECO:0000256" key="16">
    <source>
        <dbReference type="SAM" id="Phobius"/>
    </source>
</evidence>
<evidence type="ECO:0000256" key="11">
    <source>
        <dbReference type="ARBA" id="ARBA00023157"/>
    </source>
</evidence>
<evidence type="ECO:0000256" key="13">
    <source>
        <dbReference type="ARBA" id="ARBA00038359"/>
    </source>
</evidence>
<organism evidence="19 20">
    <name type="scientific">Stemphylium lycopersici</name>
    <name type="common">Tomato gray leaf spot disease fungus</name>
    <name type="synonym">Thyrospora lycopersici</name>
    <dbReference type="NCBI Taxonomy" id="183478"/>
    <lineage>
        <taxon>Eukaryota</taxon>
        <taxon>Fungi</taxon>
        <taxon>Dikarya</taxon>
        <taxon>Ascomycota</taxon>
        <taxon>Pezizomycotina</taxon>
        <taxon>Dothideomycetes</taxon>
        <taxon>Pleosporomycetidae</taxon>
        <taxon>Pleosporales</taxon>
        <taxon>Pleosporineae</taxon>
        <taxon>Pleosporaceae</taxon>
        <taxon>Stemphylium</taxon>
    </lineage>
</organism>
<dbReference type="Proteomes" id="UP000249619">
    <property type="component" value="Unassembled WGS sequence"/>
</dbReference>
<comment type="caution">
    <text evidence="19">The sequence shown here is derived from an EMBL/GenBank/DDBJ whole genome shotgun (WGS) entry which is preliminary data.</text>
</comment>
<keyword evidence="8 17" id="KW-0732">Signal</keyword>
<dbReference type="InterPro" id="IPR052337">
    <property type="entry name" value="SAT4-like"/>
</dbReference>
<keyword evidence="5" id="KW-0964">Secreted</keyword>
<accession>A0A364MWH3</accession>
<evidence type="ECO:0000256" key="9">
    <source>
        <dbReference type="ARBA" id="ARBA00022989"/>
    </source>
</evidence>